<evidence type="ECO:0000256" key="7">
    <source>
        <dbReference type="RuleBase" id="RU004335"/>
    </source>
</evidence>
<evidence type="ECO:0000313" key="10">
    <source>
        <dbReference type="EMBL" id="KAK3949679.1"/>
    </source>
</evidence>
<dbReference type="GO" id="GO:0071555">
    <property type="term" value="P:cell wall organization"/>
    <property type="evidence" value="ECO:0007669"/>
    <property type="project" value="TreeGrafter"/>
</dbReference>
<name>A0AAN6NRB6_9PEZI</name>
<proteinExistence type="inferred from homology"/>
<dbReference type="Proteomes" id="UP001303222">
    <property type="component" value="Unassembled WGS sequence"/>
</dbReference>
<evidence type="ECO:0000256" key="1">
    <source>
        <dbReference type="ARBA" id="ARBA00004191"/>
    </source>
</evidence>
<dbReference type="SUPFAM" id="SSF51445">
    <property type="entry name" value="(Trans)glycosidases"/>
    <property type="match status" value="1"/>
</dbReference>
<reference evidence="10" key="1">
    <citation type="journal article" date="2023" name="Mol. Phylogenet. Evol.">
        <title>Genome-scale phylogeny and comparative genomics of the fungal order Sordariales.</title>
        <authorList>
            <person name="Hensen N."/>
            <person name="Bonometti L."/>
            <person name="Westerberg I."/>
            <person name="Brannstrom I.O."/>
            <person name="Guillou S."/>
            <person name="Cros-Aarteil S."/>
            <person name="Calhoun S."/>
            <person name="Haridas S."/>
            <person name="Kuo A."/>
            <person name="Mondo S."/>
            <person name="Pangilinan J."/>
            <person name="Riley R."/>
            <person name="LaButti K."/>
            <person name="Andreopoulos B."/>
            <person name="Lipzen A."/>
            <person name="Chen C."/>
            <person name="Yan M."/>
            <person name="Daum C."/>
            <person name="Ng V."/>
            <person name="Clum A."/>
            <person name="Steindorff A."/>
            <person name="Ohm R.A."/>
            <person name="Martin F."/>
            <person name="Silar P."/>
            <person name="Natvig D.O."/>
            <person name="Lalanne C."/>
            <person name="Gautier V."/>
            <person name="Ament-Velasquez S.L."/>
            <person name="Kruys A."/>
            <person name="Hutchinson M.I."/>
            <person name="Powell A.J."/>
            <person name="Barry K."/>
            <person name="Miller A.N."/>
            <person name="Grigoriev I.V."/>
            <person name="Debuchy R."/>
            <person name="Gladieux P."/>
            <person name="Hiltunen Thoren M."/>
            <person name="Johannesson H."/>
        </authorList>
    </citation>
    <scope>NUCLEOTIDE SEQUENCE</scope>
    <source>
        <strain evidence="10">CBS 626.80</strain>
    </source>
</reference>
<gene>
    <name evidence="10" type="ORF">QBC32DRAFT_31656</name>
</gene>
<dbReference type="InterPro" id="IPR000490">
    <property type="entry name" value="Glyco_hydro_17"/>
</dbReference>
<comment type="subcellular location">
    <subcellularLocation>
        <location evidence="1">Secreted</location>
        <location evidence="1">Cell wall</location>
    </subcellularLocation>
</comment>
<keyword evidence="5 9" id="KW-0732">Signal</keyword>
<protein>
    <submittedName>
        <fullName evidence="10">Soluble cell wall protein</fullName>
    </submittedName>
</protein>
<dbReference type="PANTHER" id="PTHR16631">
    <property type="entry name" value="GLUCAN 1,3-BETA-GLUCOSIDASE"/>
    <property type="match status" value="1"/>
</dbReference>
<dbReference type="AlphaFoldDB" id="A0AAN6NRB6"/>
<organism evidence="10 11">
    <name type="scientific">Pseudoneurospora amorphoporcata</name>
    <dbReference type="NCBI Taxonomy" id="241081"/>
    <lineage>
        <taxon>Eukaryota</taxon>
        <taxon>Fungi</taxon>
        <taxon>Dikarya</taxon>
        <taxon>Ascomycota</taxon>
        <taxon>Pezizomycotina</taxon>
        <taxon>Sordariomycetes</taxon>
        <taxon>Sordariomycetidae</taxon>
        <taxon>Sordariales</taxon>
        <taxon>Sordariaceae</taxon>
        <taxon>Pseudoneurospora</taxon>
    </lineage>
</organism>
<evidence type="ECO:0000313" key="11">
    <source>
        <dbReference type="Proteomes" id="UP001303222"/>
    </source>
</evidence>
<sequence>MKYLTMQISLLLALVASVIGRTLPIPSSAGDGRNDHHVVNRHNARPRRVHHCNHPRRLINVPFHVNVHVDENARTISTETDVIPIISQPILSSSSFSSPAETTLKPLRTKRTILSSYLSYNKANTKLTKLTKPSTPSTNTTKFHTNATATTTLIHPGFSPQRLPGITYAPYDLTGCRSPQNIAKDFSRIAKTGRYSAVRIYGVDCSQVLNTLRAASSASAFGPPLKLFLGIFHLSDLNGQITTLVKDVQTFAATSSPKRSVQEVWDTLIDTISVGNELVNNGQATPAQVLAAVRRVREALRREGYNGPVVTVDTFVAVLAHPQLCSSPDTDYCAVNIHPFFDAHTNAAQAGNFVKRQVLNIREATSEQGGKKKRVVVTETGWPTQGNANYKAVPGRQEQKAAVEGVMTVWNEAAQRQFGDDGDFEVFLFTAFDDEWKVAEKGTFYAEQYWGMLGSD</sequence>
<feature type="signal peptide" evidence="9">
    <location>
        <begin position="1"/>
        <end position="20"/>
    </location>
</feature>
<dbReference type="GO" id="GO:0009277">
    <property type="term" value="C:fungal-type cell wall"/>
    <property type="evidence" value="ECO:0007669"/>
    <property type="project" value="TreeGrafter"/>
</dbReference>
<dbReference type="GO" id="GO:0005576">
    <property type="term" value="C:extracellular region"/>
    <property type="evidence" value="ECO:0007669"/>
    <property type="project" value="TreeGrafter"/>
</dbReference>
<evidence type="ECO:0000256" key="6">
    <source>
        <dbReference type="ARBA" id="ARBA00022801"/>
    </source>
</evidence>
<dbReference type="InterPro" id="IPR017853">
    <property type="entry name" value="GH"/>
</dbReference>
<keyword evidence="4" id="KW-0964">Secreted</keyword>
<evidence type="ECO:0000256" key="9">
    <source>
        <dbReference type="SAM" id="SignalP"/>
    </source>
</evidence>
<feature type="chain" id="PRO_5042933002" evidence="9">
    <location>
        <begin position="21"/>
        <end position="456"/>
    </location>
</feature>
<dbReference type="EMBL" id="MU859205">
    <property type="protein sequence ID" value="KAK3949679.1"/>
    <property type="molecule type" value="Genomic_DNA"/>
</dbReference>
<dbReference type="PANTHER" id="PTHR16631:SF14">
    <property type="entry name" value="FAMILY 17 GLUCOSIDASE SCW10-RELATED"/>
    <property type="match status" value="1"/>
</dbReference>
<dbReference type="GO" id="GO:0042973">
    <property type="term" value="F:glucan endo-1,3-beta-D-glucosidase activity"/>
    <property type="evidence" value="ECO:0007669"/>
    <property type="project" value="TreeGrafter"/>
</dbReference>
<comment type="caution">
    <text evidence="10">The sequence shown here is derived from an EMBL/GenBank/DDBJ whole genome shotgun (WGS) entry which is preliminary data.</text>
</comment>
<accession>A0AAN6NRB6</accession>
<comment type="similarity">
    <text evidence="2 7">Belongs to the glycosyl hydrolase 17 family.</text>
</comment>
<evidence type="ECO:0000256" key="8">
    <source>
        <dbReference type="RuleBase" id="RU004336"/>
    </source>
</evidence>
<evidence type="ECO:0000256" key="2">
    <source>
        <dbReference type="ARBA" id="ARBA00008773"/>
    </source>
</evidence>
<evidence type="ECO:0000256" key="4">
    <source>
        <dbReference type="ARBA" id="ARBA00022525"/>
    </source>
</evidence>
<dbReference type="PROSITE" id="PS00587">
    <property type="entry name" value="GLYCOSYL_HYDROL_F17"/>
    <property type="match status" value="1"/>
</dbReference>
<dbReference type="GO" id="GO:0009986">
    <property type="term" value="C:cell surface"/>
    <property type="evidence" value="ECO:0007669"/>
    <property type="project" value="TreeGrafter"/>
</dbReference>
<reference evidence="10" key="2">
    <citation type="submission" date="2023-06" db="EMBL/GenBank/DDBJ databases">
        <authorList>
            <consortium name="Lawrence Berkeley National Laboratory"/>
            <person name="Mondo S.J."/>
            <person name="Hensen N."/>
            <person name="Bonometti L."/>
            <person name="Westerberg I."/>
            <person name="Brannstrom I.O."/>
            <person name="Guillou S."/>
            <person name="Cros-Aarteil S."/>
            <person name="Calhoun S."/>
            <person name="Haridas S."/>
            <person name="Kuo A."/>
            <person name="Pangilinan J."/>
            <person name="Riley R."/>
            <person name="Labutti K."/>
            <person name="Andreopoulos B."/>
            <person name="Lipzen A."/>
            <person name="Chen C."/>
            <person name="Yanf M."/>
            <person name="Daum C."/>
            <person name="Ng V."/>
            <person name="Clum A."/>
            <person name="Steindorff A."/>
            <person name="Ohm R."/>
            <person name="Martin F."/>
            <person name="Silar P."/>
            <person name="Natvig D."/>
            <person name="Lalanne C."/>
            <person name="Gautier V."/>
            <person name="Ament-Velasquez S.L."/>
            <person name="Kruys A."/>
            <person name="Hutchinson M.I."/>
            <person name="Powell A.J."/>
            <person name="Barry K."/>
            <person name="Miller A.N."/>
            <person name="Grigoriev I.V."/>
            <person name="Debuchy R."/>
            <person name="Gladieux P."/>
            <person name="Thoren M.H."/>
            <person name="Johannesson H."/>
        </authorList>
    </citation>
    <scope>NUCLEOTIDE SEQUENCE</scope>
    <source>
        <strain evidence="10">CBS 626.80</strain>
    </source>
</reference>
<dbReference type="Gene3D" id="3.20.20.80">
    <property type="entry name" value="Glycosidases"/>
    <property type="match status" value="2"/>
</dbReference>
<dbReference type="InterPro" id="IPR050732">
    <property type="entry name" value="Beta-glucan_modifiers"/>
</dbReference>
<keyword evidence="3" id="KW-0134">Cell wall</keyword>
<keyword evidence="6 8" id="KW-0378">Hydrolase</keyword>
<keyword evidence="11" id="KW-1185">Reference proteome</keyword>
<dbReference type="Pfam" id="PF00332">
    <property type="entry name" value="Glyco_hydro_17"/>
    <property type="match status" value="1"/>
</dbReference>
<evidence type="ECO:0000256" key="3">
    <source>
        <dbReference type="ARBA" id="ARBA00022512"/>
    </source>
</evidence>
<keyword evidence="8" id="KW-0326">Glycosidase</keyword>
<evidence type="ECO:0000256" key="5">
    <source>
        <dbReference type="ARBA" id="ARBA00022729"/>
    </source>
</evidence>
<dbReference type="GO" id="GO:0005975">
    <property type="term" value="P:carbohydrate metabolic process"/>
    <property type="evidence" value="ECO:0007669"/>
    <property type="project" value="InterPro"/>
</dbReference>